<organism evidence="1 2">
    <name type="scientific">Streptantibioticus rubrisoli</name>
    <dbReference type="NCBI Taxonomy" id="1387313"/>
    <lineage>
        <taxon>Bacteria</taxon>
        <taxon>Bacillati</taxon>
        <taxon>Actinomycetota</taxon>
        <taxon>Actinomycetes</taxon>
        <taxon>Kitasatosporales</taxon>
        <taxon>Streptomycetaceae</taxon>
        <taxon>Streptantibioticus</taxon>
    </lineage>
</organism>
<keyword evidence="2" id="KW-1185">Reference proteome</keyword>
<reference evidence="1 2" key="1">
    <citation type="submission" date="2022-06" db="EMBL/GenBank/DDBJ databases">
        <title>Draft genome sequence of type strain Streptomyces rubrisoli DSM 42083.</title>
        <authorList>
            <person name="Duangmal K."/>
            <person name="Klaysubun C."/>
        </authorList>
    </citation>
    <scope>NUCLEOTIDE SEQUENCE [LARGE SCALE GENOMIC DNA]</scope>
    <source>
        <strain evidence="1 2">DSM 42083</strain>
    </source>
</reference>
<accession>A0ABT1P8R8</accession>
<gene>
    <name evidence="1" type="ORF">NON19_06930</name>
</gene>
<proteinExistence type="predicted"/>
<name>A0ABT1P8R8_9ACTN</name>
<dbReference type="RefSeq" id="WP_255925765.1">
    <property type="nucleotide sequence ID" value="NZ_JANFNH010000004.1"/>
</dbReference>
<dbReference type="Proteomes" id="UP001206206">
    <property type="component" value="Unassembled WGS sequence"/>
</dbReference>
<evidence type="ECO:0000313" key="1">
    <source>
        <dbReference type="EMBL" id="MCQ4041767.1"/>
    </source>
</evidence>
<protein>
    <submittedName>
        <fullName evidence="1">Uncharacterized protein</fullName>
    </submittedName>
</protein>
<dbReference type="EMBL" id="JANFNH010000004">
    <property type="protein sequence ID" value="MCQ4041767.1"/>
    <property type="molecule type" value="Genomic_DNA"/>
</dbReference>
<comment type="caution">
    <text evidence="1">The sequence shown here is derived from an EMBL/GenBank/DDBJ whole genome shotgun (WGS) entry which is preliminary data.</text>
</comment>
<evidence type="ECO:0000313" key="2">
    <source>
        <dbReference type="Proteomes" id="UP001206206"/>
    </source>
</evidence>
<sequence>MAGFRSLARRVRDPRLIDAEQRTSLRRCLERFAPYGHRATWHHLCLRAGFAPDDRHPRQTQLMAALEELEEARAVWLAYEAQFAARRKREKHDGIRRPTSLDDWHRRTWGGNGVAWCDDPAVHPTGRLAEVLRRLITALDSAPGDCCPVCGATRIVWREGLRHDPAAGPVCTECGIVVPVPVLSAEALAAARAAAWESRYAVR</sequence>